<dbReference type="GO" id="GO:0005085">
    <property type="term" value="F:guanyl-nucleotide exchange factor activity"/>
    <property type="evidence" value="ECO:0007669"/>
    <property type="project" value="InterPro"/>
</dbReference>
<dbReference type="GO" id="GO:0035556">
    <property type="term" value="P:intracellular signal transduction"/>
    <property type="evidence" value="ECO:0007669"/>
    <property type="project" value="InterPro"/>
</dbReference>
<dbReference type="PANTHER" id="PTHR12673:SF159">
    <property type="entry name" value="LD03170P"/>
    <property type="match status" value="1"/>
</dbReference>
<dbReference type="GO" id="GO:0005737">
    <property type="term" value="C:cytoplasm"/>
    <property type="evidence" value="ECO:0007669"/>
    <property type="project" value="TreeGrafter"/>
</dbReference>
<dbReference type="AlphaFoldDB" id="A0A8S3ZXI9"/>
<dbReference type="CDD" id="cd00160">
    <property type="entry name" value="RhoGEF"/>
    <property type="match status" value="1"/>
</dbReference>
<dbReference type="InterPro" id="IPR001331">
    <property type="entry name" value="GDS_CDC24_CS"/>
</dbReference>
<feature type="compositionally biased region" description="Basic and acidic residues" evidence="1">
    <location>
        <begin position="369"/>
        <end position="381"/>
    </location>
</feature>
<gene>
    <name evidence="4" type="ORF">CUNI_LOCUS16589</name>
</gene>
<dbReference type="InterPro" id="IPR011993">
    <property type="entry name" value="PH-like_dom_sf"/>
</dbReference>
<dbReference type="Gene3D" id="2.30.29.30">
    <property type="entry name" value="Pleckstrin-homology domain (PH domain)/Phosphotyrosine-binding domain (PTB)"/>
    <property type="match status" value="1"/>
</dbReference>
<dbReference type="InterPro" id="IPR000219">
    <property type="entry name" value="DH_dom"/>
</dbReference>
<dbReference type="PROSITE" id="PS00741">
    <property type="entry name" value="DH_1"/>
    <property type="match status" value="1"/>
</dbReference>
<feature type="domain" description="DH" evidence="3">
    <location>
        <begin position="28"/>
        <end position="203"/>
    </location>
</feature>
<evidence type="ECO:0000259" key="2">
    <source>
        <dbReference type="PROSITE" id="PS50003"/>
    </source>
</evidence>
<feature type="region of interest" description="Disordered" evidence="1">
    <location>
        <begin position="348"/>
        <end position="403"/>
    </location>
</feature>
<dbReference type="InterPro" id="IPR001849">
    <property type="entry name" value="PH_domain"/>
</dbReference>
<dbReference type="SMART" id="SM00233">
    <property type="entry name" value="PH"/>
    <property type="match status" value="1"/>
</dbReference>
<dbReference type="EMBL" id="CAJHNH020004437">
    <property type="protein sequence ID" value="CAG5131031.1"/>
    <property type="molecule type" value="Genomic_DNA"/>
</dbReference>
<reference evidence="4" key="1">
    <citation type="submission" date="2021-04" db="EMBL/GenBank/DDBJ databases">
        <authorList>
            <consortium name="Molecular Ecology Group"/>
        </authorList>
    </citation>
    <scope>NUCLEOTIDE SEQUENCE</scope>
</reference>
<feature type="domain" description="PH" evidence="2">
    <location>
        <begin position="233"/>
        <end position="338"/>
    </location>
</feature>
<dbReference type="PROSITE" id="PS50003">
    <property type="entry name" value="PH_DOMAIN"/>
    <property type="match status" value="1"/>
</dbReference>
<comment type="caution">
    <text evidence="4">The sequence shown here is derived from an EMBL/GenBank/DDBJ whole genome shotgun (WGS) entry which is preliminary data.</text>
</comment>
<evidence type="ECO:0000313" key="5">
    <source>
        <dbReference type="Proteomes" id="UP000678393"/>
    </source>
</evidence>
<protein>
    <submittedName>
        <fullName evidence="4">Uncharacterized protein</fullName>
    </submittedName>
</protein>
<sequence>MSLSGEAVLYAASPSDKFAQESARRERRRRKVYKELFETEKTYLQHLELVNKFFDFPLKFAYIVPDDVHAKLFSNLEQIREVNLTLLEQMEQTTVGQAFTYLGPFLKLYAMYARNHQCALTTLQEWQSKSADFARFVSRQEERPEVKGLKLNALLITPIQRIPRYKLLLEELLNHTPAEHHDYQKLKEATEKIAEIASHINEHVRQNENFIKMLAIQRMFDSSAPKLLAPGRLFLKEGPLKKVSRKGGKSHDRMFFLFSDILLYGKPKFLDGGGKSYTCSCVLPLRHCKVDQVFGASVCQSDTGGVFRLTCKEESLILYSEDKANARRWSEDIDRAIRKICDDRQTLRKPSSNKIPLRGRSLRKHRQEQKRADIKIAEKTPLRPLSTVSNNSNEGDELDDSDIRARLEPVRQHFKMARDAGLSQPDVSQVDSPPQVVRDRQPTGAHPTNISSNSCGSSEVTRARLKSPTPVSPDYGQSTSSSVWFPPNSVAHKYQAPRRTFNEKLRACLGRPLRRVVDPCSDVGML</sequence>
<dbReference type="InterPro" id="IPR035899">
    <property type="entry name" value="DBL_dom_sf"/>
</dbReference>
<dbReference type="PANTHER" id="PTHR12673">
    <property type="entry name" value="FACIOGENITAL DYSPLASIA PROTEIN"/>
    <property type="match status" value="1"/>
</dbReference>
<dbReference type="SUPFAM" id="SSF50729">
    <property type="entry name" value="PH domain-like"/>
    <property type="match status" value="1"/>
</dbReference>
<dbReference type="Gene3D" id="1.20.900.10">
    <property type="entry name" value="Dbl homology (DH) domain"/>
    <property type="match status" value="1"/>
</dbReference>
<name>A0A8S3ZXI9_9EUPU</name>
<feature type="region of interest" description="Disordered" evidence="1">
    <location>
        <begin position="417"/>
        <end position="480"/>
    </location>
</feature>
<dbReference type="OrthoDB" id="245697at2759"/>
<dbReference type="Pfam" id="PF00169">
    <property type="entry name" value="PH"/>
    <property type="match status" value="1"/>
</dbReference>
<dbReference type="Proteomes" id="UP000678393">
    <property type="component" value="Unassembled WGS sequence"/>
</dbReference>
<dbReference type="InterPro" id="IPR051092">
    <property type="entry name" value="FYVE_RhoGEF_PH"/>
</dbReference>
<evidence type="ECO:0000256" key="1">
    <source>
        <dbReference type="SAM" id="MobiDB-lite"/>
    </source>
</evidence>
<organism evidence="4 5">
    <name type="scientific">Candidula unifasciata</name>
    <dbReference type="NCBI Taxonomy" id="100452"/>
    <lineage>
        <taxon>Eukaryota</taxon>
        <taxon>Metazoa</taxon>
        <taxon>Spiralia</taxon>
        <taxon>Lophotrochozoa</taxon>
        <taxon>Mollusca</taxon>
        <taxon>Gastropoda</taxon>
        <taxon>Heterobranchia</taxon>
        <taxon>Euthyneura</taxon>
        <taxon>Panpulmonata</taxon>
        <taxon>Eupulmonata</taxon>
        <taxon>Stylommatophora</taxon>
        <taxon>Helicina</taxon>
        <taxon>Helicoidea</taxon>
        <taxon>Geomitridae</taxon>
        <taxon>Candidula</taxon>
    </lineage>
</organism>
<keyword evidence="5" id="KW-1185">Reference proteome</keyword>
<accession>A0A8S3ZXI9</accession>
<evidence type="ECO:0000259" key="3">
    <source>
        <dbReference type="PROSITE" id="PS50010"/>
    </source>
</evidence>
<dbReference type="PROSITE" id="PS50010">
    <property type="entry name" value="DH_2"/>
    <property type="match status" value="1"/>
</dbReference>
<dbReference type="Pfam" id="PF00621">
    <property type="entry name" value="RhoGEF"/>
    <property type="match status" value="1"/>
</dbReference>
<evidence type="ECO:0000313" key="4">
    <source>
        <dbReference type="EMBL" id="CAG5131031.1"/>
    </source>
</evidence>
<dbReference type="SUPFAM" id="SSF48065">
    <property type="entry name" value="DBL homology domain (DH-domain)"/>
    <property type="match status" value="1"/>
</dbReference>
<feature type="compositionally biased region" description="Polar residues" evidence="1">
    <location>
        <begin position="446"/>
        <end position="460"/>
    </location>
</feature>
<proteinExistence type="predicted"/>
<dbReference type="SMART" id="SM00325">
    <property type="entry name" value="RhoGEF"/>
    <property type="match status" value="1"/>
</dbReference>